<proteinExistence type="predicted"/>
<accession>A0ABP1KJ40</accession>
<evidence type="ECO:0000313" key="3">
    <source>
        <dbReference type="Proteomes" id="UP001642409"/>
    </source>
</evidence>
<name>A0ABP1KJ40_9EUKA</name>
<keyword evidence="1" id="KW-0175">Coiled coil</keyword>
<feature type="coiled-coil region" evidence="1">
    <location>
        <begin position="317"/>
        <end position="368"/>
    </location>
</feature>
<dbReference type="EMBL" id="CAXDID020000236">
    <property type="protein sequence ID" value="CAL6061673.1"/>
    <property type="molecule type" value="Genomic_DNA"/>
</dbReference>
<dbReference type="Proteomes" id="UP001642409">
    <property type="component" value="Unassembled WGS sequence"/>
</dbReference>
<organism evidence="2 3">
    <name type="scientific">Hexamita inflata</name>
    <dbReference type="NCBI Taxonomy" id="28002"/>
    <lineage>
        <taxon>Eukaryota</taxon>
        <taxon>Metamonada</taxon>
        <taxon>Diplomonadida</taxon>
        <taxon>Hexamitidae</taxon>
        <taxon>Hexamitinae</taxon>
        <taxon>Hexamita</taxon>
    </lineage>
</organism>
<sequence>MNQNGMFNDHTQESNNYNAQAQKMLADLKQLIKLKQLKLDMYGINVKNLNELEFNEEVFLQIQKIESALQNIKEFDSLWIDFLMVQAQHYQQTNQKQCKIVCERAITTISNMQAQQNNSALPQADRDYIKQKLPIQLFNKENFERILNSLELEQFKSSTPVLNKQDLDHPDQSKELKLEIELQSKTISLLQSQNDMQKHMLEQLINSDNKQQVVKSYVFDVNDQINDFIQEIAQKDATLQQVMLQLEQYKLENNNLQISTKQLQDQIKAQTTLINNQEQLIKEFSPEVQRKMKLQVQSLQLQNKILVEELLNSKSKTQTLTDENAKLQLQVKDLQLQSEYKEEIKTLLAENEEQKQFASNILLKLKANSEEEAIARIDQYVKEQEQFYLFEKSKANKTHFYDDNKVSQCSQCSVAFIEGETIAGEDDHKTTKLTQQNQEQEDIQQENNQDIKDKCEDNENKCVQDEHIKQQDKIVDNFIDDPSEEEDDPLF</sequence>
<keyword evidence="3" id="KW-1185">Reference proteome</keyword>
<protein>
    <submittedName>
        <fullName evidence="2">Hypothetical_protein</fullName>
    </submittedName>
</protein>
<comment type="caution">
    <text evidence="2">The sequence shown here is derived from an EMBL/GenBank/DDBJ whole genome shotgun (WGS) entry which is preliminary data.</text>
</comment>
<feature type="coiled-coil region" evidence="1">
    <location>
        <begin position="232"/>
        <end position="266"/>
    </location>
</feature>
<gene>
    <name evidence="2" type="ORF">HINF_LOCUS49820</name>
</gene>
<evidence type="ECO:0000256" key="1">
    <source>
        <dbReference type="SAM" id="Coils"/>
    </source>
</evidence>
<reference evidence="2 3" key="1">
    <citation type="submission" date="2024-07" db="EMBL/GenBank/DDBJ databases">
        <authorList>
            <person name="Akdeniz Z."/>
        </authorList>
    </citation>
    <scope>NUCLEOTIDE SEQUENCE [LARGE SCALE GENOMIC DNA]</scope>
</reference>
<evidence type="ECO:0000313" key="2">
    <source>
        <dbReference type="EMBL" id="CAL6061673.1"/>
    </source>
</evidence>